<dbReference type="GO" id="GO:0000166">
    <property type="term" value="F:nucleotide binding"/>
    <property type="evidence" value="ECO:0007669"/>
    <property type="project" value="InterPro"/>
</dbReference>
<gene>
    <name evidence="3" type="ORF">bsdcttw_24580</name>
</gene>
<organism evidence="3 4">
    <name type="scientific">Anaerocolumna chitinilytica</name>
    <dbReference type="NCBI Taxonomy" id="1727145"/>
    <lineage>
        <taxon>Bacteria</taxon>
        <taxon>Bacillati</taxon>
        <taxon>Bacillota</taxon>
        <taxon>Clostridia</taxon>
        <taxon>Lachnospirales</taxon>
        <taxon>Lachnospiraceae</taxon>
        <taxon>Anaerocolumna</taxon>
    </lineage>
</organism>
<reference evidence="3 4" key="1">
    <citation type="submission" date="2020-08" db="EMBL/GenBank/DDBJ databases">
        <title>Draft genome sequencing of an Anaerocolumna strain isolated from anoxic soil subjected to BSD treatment.</title>
        <authorList>
            <person name="Uek A."/>
            <person name="Tonouchi A."/>
        </authorList>
    </citation>
    <scope>NUCLEOTIDE SEQUENCE [LARGE SCALE GENOMIC DNA]</scope>
    <source>
        <strain evidence="3 4">CTTW</strain>
    </source>
</reference>
<accession>A0A7I8DNX3</accession>
<keyword evidence="4" id="KW-1185">Reference proteome</keyword>
<dbReference type="EMBL" id="AP023368">
    <property type="protein sequence ID" value="BCJ99417.1"/>
    <property type="molecule type" value="Genomic_DNA"/>
</dbReference>
<dbReference type="PANTHER" id="PTHR43054">
    <property type="match status" value="1"/>
</dbReference>
<feature type="domain" description="Gfo/Idh/MocA-like oxidoreductase N-terminal" evidence="1">
    <location>
        <begin position="2"/>
        <end position="118"/>
    </location>
</feature>
<dbReference type="InterPro" id="IPR036291">
    <property type="entry name" value="NAD(P)-bd_dom_sf"/>
</dbReference>
<dbReference type="KEGG" id="acht:bsdcttw_24580"/>
<dbReference type="Gene3D" id="3.40.50.720">
    <property type="entry name" value="NAD(P)-binding Rossmann-like Domain"/>
    <property type="match status" value="1"/>
</dbReference>
<sequence length="332" mass="37799">MKLGIAGSGMIVKEFLTILPYLRNIDTTAICGRPSSEEKLRELAQSYNLKEVYIDYNLFLKSTIDTVYVAVPNSLHYEYTKKALEAGKNVILEKPITSTYEEAMLLNNLAREKKLFLFEAITTLYFPNYQKIRELIPQIGDIRIVQCNYSQYSKRYDSFKEGIILPAFDVNLSGGALMDLNIYNIHYVTGLFGKPKNVEYYPNIEKGIDTSGILILEYDTFKCTCIGAKDCKAPIANNIQGDKGCIYQDSPANTCEGFELLLNNQEAKPVNENCYPHRMVNEFIEFEAMITGNQLDRCYQLLEHSLMVCEVLTIARKKAGIIFPADKEHNYV</sequence>
<evidence type="ECO:0000313" key="4">
    <source>
        <dbReference type="Proteomes" id="UP000515703"/>
    </source>
</evidence>
<dbReference type="Pfam" id="PF22725">
    <property type="entry name" value="GFO_IDH_MocA_C3"/>
    <property type="match status" value="1"/>
</dbReference>
<dbReference type="Proteomes" id="UP000515703">
    <property type="component" value="Chromosome"/>
</dbReference>
<feature type="domain" description="GFO/IDH/MocA-like oxidoreductase" evidence="2">
    <location>
        <begin position="129"/>
        <end position="246"/>
    </location>
</feature>
<dbReference type="AlphaFoldDB" id="A0A7I8DNX3"/>
<dbReference type="SUPFAM" id="SSF51735">
    <property type="entry name" value="NAD(P)-binding Rossmann-fold domains"/>
    <property type="match status" value="1"/>
</dbReference>
<dbReference type="RefSeq" id="WP_185255187.1">
    <property type="nucleotide sequence ID" value="NZ_AP023368.1"/>
</dbReference>
<evidence type="ECO:0000259" key="2">
    <source>
        <dbReference type="Pfam" id="PF22725"/>
    </source>
</evidence>
<evidence type="ECO:0000313" key="3">
    <source>
        <dbReference type="EMBL" id="BCJ99417.1"/>
    </source>
</evidence>
<name>A0A7I8DNX3_9FIRM</name>
<dbReference type="PANTHER" id="PTHR43054:SF1">
    <property type="entry name" value="SCYLLO-INOSITOL 2-DEHYDROGENASE (NADP(+)) IOLU"/>
    <property type="match status" value="1"/>
</dbReference>
<dbReference type="SUPFAM" id="SSF55347">
    <property type="entry name" value="Glyceraldehyde-3-phosphate dehydrogenase-like, C-terminal domain"/>
    <property type="match status" value="1"/>
</dbReference>
<dbReference type="InterPro" id="IPR000683">
    <property type="entry name" value="Gfo/Idh/MocA-like_OxRdtase_N"/>
</dbReference>
<reference evidence="3 4" key="2">
    <citation type="submission" date="2020-08" db="EMBL/GenBank/DDBJ databases">
        <authorList>
            <person name="Ueki A."/>
            <person name="Tonouchi A."/>
        </authorList>
    </citation>
    <scope>NUCLEOTIDE SEQUENCE [LARGE SCALE GENOMIC DNA]</scope>
    <source>
        <strain evidence="3 4">CTTW</strain>
    </source>
</reference>
<dbReference type="Gene3D" id="3.30.360.10">
    <property type="entry name" value="Dihydrodipicolinate Reductase, domain 2"/>
    <property type="match status" value="1"/>
</dbReference>
<proteinExistence type="predicted"/>
<protein>
    <submittedName>
        <fullName evidence="3">NAD(P)-dependent oxidoreductase</fullName>
    </submittedName>
</protein>
<dbReference type="InterPro" id="IPR055170">
    <property type="entry name" value="GFO_IDH_MocA-like_dom"/>
</dbReference>
<evidence type="ECO:0000259" key="1">
    <source>
        <dbReference type="Pfam" id="PF01408"/>
    </source>
</evidence>
<dbReference type="Pfam" id="PF01408">
    <property type="entry name" value="GFO_IDH_MocA"/>
    <property type="match status" value="1"/>
</dbReference>